<dbReference type="PANTHER" id="PTHR43731:SF14">
    <property type="entry name" value="PRESENILIN-ASSOCIATED RHOMBOID-LIKE PROTEIN, MITOCHONDRIAL"/>
    <property type="match status" value="1"/>
</dbReference>
<feature type="domain" description="Peptidase S54 rhomboid" evidence="8">
    <location>
        <begin position="44"/>
        <end position="232"/>
    </location>
</feature>
<dbReference type="Pfam" id="PF01694">
    <property type="entry name" value="Rhomboid"/>
    <property type="match status" value="1"/>
</dbReference>
<keyword evidence="6 7" id="KW-0472">Membrane</keyword>
<evidence type="ECO:0000259" key="8">
    <source>
        <dbReference type="Pfam" id="PF01694"/>
    </source>
</evidence>
<evidence type="ECO:0000256" key="7">
    <source>
        <dbReference type="SAM" id="Phobius"/>
    </source>
</evidence>
<dbReference type="Proteomes" id="UP000271339">
    <property type="component" value="Unassembled WGS sequence"/>
</dbReference>
<dbReference type="SUPFAM" id="SSF144091">
    <property type="entry name" value="Rhomboid-like"/>
    <property type="match status" value="1"/>
</dbReference>
<dbReference type="InterPro" id="IPR035952">
    <property type="entry name" value="Rhomboid-like_sf"/>
</dbReference>
<comment type="subcellular location">
    <subcellularLocation>
        <location evidence="1">Membrane</location>
        <topology evidence="1">Multi-pass membrane protein</topology>
    </subcellularLocation>
</comment>
<evidence type="ECO:0000256" key="3">
    <source>
        <dbReference type="ARBA" id="ARBA00022692"/>
    </source>
</evidence>
<feature type="transmembrane region" description="Helical" evidence="7">
    <location>
        <begin position="53"/>
        <end position="72"/>
    </location>
</feature>
<protein>
    <submittedName>
        <fullName evidence="9">Rhomboid family protein</fullName>
    </submittedName>
</protein>
<evidence type="ECO:0000256" key="2">
    <source>
        <dbReference type="ARBA" id="ARBA00009045"/>
    </source>
</evidence>
<dbReference type="OrthoDB" id="9807874at2"/>
<gene>
    <name evidence="9" type="ORF">BXY75_1735</name>
</gene>
<dbReference type="GO" id="GO:0016020">
    <property type="term" value="C:membrane"/>
    <property type="evidence" value="ECO:0007669"/>
    <property type="project" value="UniProtKB-SubCell"/>
</dbReference>
<evidence type="ECO:0000256" key="4">
    <source>
        <dbReference type="ARBA" id="ARBA00022801"/>
    </source>
</evidence>
<sequence>MGRITDTVKALIIVNVIFFIGTQLTGDVAYKLFSLYYFESPSFKFWQPISHMFMHGNFMHILFNMYALWAFGSPLEERWGRNKFLFFYFSAGIGAALIHTLSNYYFVQNGMDALLAAGMSQAQITELLSSGQFNPDILNSVSRETIQNLYDSYTIPAVGASGAVYGVLVAFGLMFPNVALMLMFIPIPIKAKYFIPAIILGDLFFGITGSPFGIAHWAHIGGALFGFLMAYYWKKNSFNDRRWD</sequence>
<reference evidence="9 10" key="1">
    <citation type="submission" date="2018-10" db="EMBL/GenBank/DDBJ databases">
        <title>Genomic Encyclopedia of Archaeal and Bacterial Type Strains, Phase II (KMG-II): from individual species to whole genera.</title>
        <authorList>
            <person name="Goeker M."/>
        </authorList>
    </citation>
    <scope>NUCLEOTIDE SEQUENCE [LARGE SCALE GENOMIC DNA]</scope>
    <source>
        <strain evidence="9 10">DSM 23424</strain>
    </source>
</reference>
<feature type="transmembrane region" description="Helical" evidence="7">
    <location>
        <begin position="84"/>
        <end position="106"/>
    </location>
</feature>
<dbReference type="GO" id="GO:0004252">
    <property type="term" value="F:serine-type endopeptidase activity"/>
    <property type="evidence" value="ECO:0007669"/>
    <property type="project" value="InterPro"/>
</dbReference>
<dbReference type="Gene3D" id="1.20.1540.10">
    <property type="entry name" value="Rhomboid-like"/>
    <property type="match status" value="1"/>
</dbReference>
<feature type="transmembrane region" description="Helical" evidence="7">
    <location>
        <begin position="214"/>
        <end position="233"/>
    </location>
</feature>
<dbReference type="AlphaFoldDB" id="A0A3L9YYD2"/>
<feature type="transmembrane region" description="Helical" evidence="7">
    <location>
        <begin position="163"/>
        <end position="184"/>
    </location>
</feature>
<evidence type="ECO:0000313" key="9">
    <source>
        <dbReference type="EMBL" id="RMA64850.1"/>
    </source>
</evidence>
<evidence type="ECO:0000256" key="1">
    <source>
        <dbReference type="ARBA" id="ARBA00004141"/>
    </source>
</evidence>
<dbReference type="EMBL" id="REFC01000012">
    <property type="protein sequence ID" value="RMA64850.1"/>
    <property type="molecule type" value="Genomic_DNA"/>
</dbReference>
<evidence type="ECO:0000256" key="5">
    <source>
        <dbReference type="ARBA" id="ARBA00022989"/>
    </source>
</evidence>
<evidence type="ECO:0000313" key="10">
    <source>
        <dbReference type="Proteomes" id="UP000271339"/>
    </source>
</evidence>
<dbReference type="InterPro" id="IPR050925">
    <property type="entry name" value="Rhomboid_protease_S54"/>
</dbReference>
<comment type="caution">
    <text evidence="9">The sequence shown here is derived from an EMBL/GenBank/DDBJ whole genome shotgun (WGS) entry which is preliminary data.</text>
</comment>
<keyword evidence="3 7" id="KW-0812">Transmembrane</keyword>
<name>A0A3L9YYD2_9FLAO</name>
<proteinExistence type="inferred from homology"/>
<keyword evidence="4" id="KW-0378">Hydrolase</keyword>
<dbReference type="RefSeq" id="WP_121907274.1">
    <property type="nucleotide sequence ID" value="NZ_REFC01000012.1"/>
</dbReference>
<organism evidence="9 10">
    <name type="scientific">Ulvibacter antarcticus</name>
    <dbReference type="NCBI Taxonomy" id="442714"/>
    <lineage>
        <taxon>Bacteria</taxon>
        <taxon>Pseudomonadati</taxon>
        <taxon>Bacteroidota</taxon>
        <taxon>Flavobacteriia</taxon>
        <taxon>Flavobacteriales</taxon>
        <taxon>Flavobacteriaceae</taxon>
        <taxon>Ulvibacter</taxon>
    </lineage>
</organism>
<feature type="transmembrane region" description="Helical" evidence="7">
    <location>
        <begin position="12"/>
        <end position="33"/>
    </location>
</feature>
<dbReference type="InterPro" id="IPR022764">
    <property type="entry name" value="Peptidase_S54_rhomboid_dom"/>
</dbReference>
<dbReference type="PANTHER" id="PTHR43731">
    <property type="entry name" value="RHOMBOID PROTEASE"/>
    <property type="match status" value="1"/>
</dbReference>
<accession>A0A3L9YYD2</accession>
<comment type="similarity">
    <text evidence="2">Belongs to the peptidase S54 family.</text>
</comment>
<keyword evidence="10" id="KW-1185">Reference proteome</keyword>
<evidence type="ECO:0000256" key="6">
    <source>
        <dbReference type="ARBA" id="ARBA00023136"/>
    </source>
</evidence>
<keyword evidence="5 7" id="KW-1133">Transmembrane helix</keyword>
<feature type="transmembrane region" description="Helical" evidence="7">
    <location>
        <begin position="191"/>
        <end position="208"/>
    </location>
</feature>